<comment type="similarity">
    <text evidence="2">Belongs to the VPS27 family.</text>
</comment>
<evidence type="ECO:0000313" key="14">
    <source>
        <dbReference type="EMBL" id="KAI3404643.2"/>
    </source>
</evidence>
<dbReference type="PANTHER" id="PTHR47794:SF1">
    <property type="entry name" value="VACUOLAR PROTEIN SORTING-ASSOCIATED PROTEIN 27"/>
    <property type="match status" value="1"/>
</dbReference>
<keyword evidence="7 10" id="KW-0863">Zinc-finger</keyword>
<evidence type="ECO:0000313" key="15">
    <source>
        <dbReference type="Proteomes" id="UP001202479"/>
    </source>
</evidence>
<evidence type="ECO:0000256" key="7">
    <source>
        <dbReference type="ARBA" id="ARBA00022771"/>
    </source>
</evidence>
<dbReference type="Proteomes" id="UP001202479">
    <property type="component" value="Unassembled WGS sequence"/>
</dbReference>
<keyword evidence="4" id="KW-0479">Metal-binding</keyword>
<dbReference type="EMBL" id="JAHUZD010000090">
    <property type="protein sequence ID" value="KAI3404643.2"/>
    <property type="molecule type" value="Genomic_DNA"/>
</dbReference>
<dbReference type="InterPro" id="IPR017455">
    <property type="entry name" value="Znf_FYVE-rel"/>
</dbReference>
<dbReference type="InterPro" id="IPR013083">
    <property type="entry name" value="Znf_RING/FYVE/PHD"/>
</dbReference>
<proteinExistence type="inferred from homology"/>
<dbReference type="Gene3D" id="1.25.40.90">
    <property type="match status" value="1"/>
</dbReference>
<feature type="region of interest" description="Disordered" evidence="11">
    <location>
        <begin position="729"/>
        <end position="782"/>
    </location>
</feature>
<evidence type="ECO:0000256" key="11">
    <source>
        <dbReference type="SAM" id="MobiDB-lite"/>
    </source>
</evidence>
<dbReference type="InterPro" id="IPR003903">
    <property type="entry name" value="UIM_dom"/>
</dbReference>
<dbReference type="AlphaFoldDB" id="A0AAI9SXN3"/>
<dbReference type="GO" id="GO:0043328">
    <property type="term" value="P:protein transport to vacuole involved in ubiquitin-dependent protein catabolic process via the multivesicular body sorting pathway"/>
    <property type="evidence" value="ECO:0007669"/>
    <property type="project" value="TreeGrafter"/>
</dbReference>
<dbReference type="SUPFAM" id="SSF57903">
    <property type="entry name" value="FYVE/PHD zinc finger"/>
    <property type="match status" value="1"/>
</dbReference>
<keyword evidence="6" id="KW-0967">Endosome</keyword>
<reference evidence="14" key="1">
    <citation type="journal article" date="2022" name="DNA Res.">
        <title>Genome analysis of five recently described species of the CUG-Ser clade uncovers Candida theae as a new hybrid lineage with pathogenic potential in the Candida parapsilosis species complex.</title>
        <authorList>
            <person name="Mixao V."/>
            <person name="Del Olmo V."/>
            <person name="Hegedusova E."/>
            <person name="Saus E."/>
            <person name="Pryszcz L."/>
            <person name="Cillingova A."/>
            <person name="Nosek J."/>
            <person name="Gabaldon T."/>
        </authorList>
    </citation>
    <scope>NUCLEOTIDE SEQUENCE</scope>
    <source>
        <strain evidence="14">CBS 10844</strain>
    </source>
</reference>
<dbReference type="Gene3D" id="1.20.5.1940">
    <property type="match status" value="1"/>
</dbReference>
<evidence type="ECO:0000256" key="3">
    <source>
        <dbReference type="ARBA" id="ARBA00017753"/>
    </source>
</evidence>
<feature type="compositionally biased region" description="Basic and acidic residues" evidence="11">
    <location>
        <begin position="302"/>
        <end position="318"/>
    </location>
</feature>
<accession>A0AAI9SXN3</accession>
<dbReference type="GO" id="GO:0032266">
    <property type="term" value="F:phosphatidylinositol-3-phosphate binding"/>
    <property type="evidence" value="ECO:0007669"/>
    <property type="project" value="UniProtKB-ARBA"/>
</dbReference>
<evidence type="ECO:0000256" key="9">
    <source>
        <dbReference type="ARBA" id="ARBA00023136"/>
    </source>
</evidence>
<evidence type="ECO:0000256" key="4">
    <source>
        <dbReference type="ARBA" id="ARBA00022723"/>
    </source>
</evidence>
<keyword evidence="8" id="KW-0862">Zinc</keyword>
<dbReference type="Pfam" id="PF01363">
    <property type="entry name" value="FYVE"/>
    <property type="match status" value="1"/>
</dbReference>
<feature type="compositionally biased region" description="Polar residues" evidence="11">
    <location>
        <begin position="592"/>
        <end position="602"/>
    </location>
</feature>
<dbReference type="PROSITE" id="PS50330">
    <property type="entry name" value="UIM"/>
    <property type="match status" value="2"/>
</dbReference>
<evidence type="ECO:0000256" key="2">
    <source>
        <dbReference type="ARBA" id="ARBA00008597"/>
    </source>
</evidence>
<feature type="region of interest" description="Disordered" evidence="11">
    <location>
        <begin position="554"/>
        <end position="575"/>
    </location>
</feature>
<dbReference type="GO" id="GO:0043130">
    <property type="term" value="F:ubiquitin binding"/>
    <property type="evidence" value="ECO:0007669"/>
    <property type="project" value="InterPro"/>
</dbReference>
<keyword evidence="5" id="KW-0677">Repeat</keyword>
<dbReference type="SMART" id="SM00064">
    <property type="entry name" value="FYVE"/>
    <property type="match status" value="1"/>
</dbReference>
<dbReference type="SMART" id="SM00288">
    <property type="entry name" value="VHS"/>
    <property type="match status" value="1"/>
</dbReference>
<dbReference type="RefSeq" id="XP_049180388.1">
    <property type="nucleotide sequence ID" value="XM_049323779.1"/>
</dbReference>
<organism evidence="14 15">
    <name type="scientific">Candida oxycetoniae</name>
    <dbReference type="NCBI Taxonomy" id="497107"/>
    <lineage>
        <taxon>Eukaryota</taxon>
        <taxon>Fungi</taxon>
        <taxon>Dikarya</taxon>
        <taxon>Ascomycota</taxon>
        <taxon>Saccharomycotina</taxon>
        <taxon>Pichiomycetes</taxon>
        <taxon>Debaryomycetaceae</taxon>
        <taxon>Candida/Lodderomyces clade</taxon>
        <taxon>Candida</taxon>
    </lineage>
</organism>
<dbReference type="PROSITE" id="PS50178">
    <property type="entry name" value="ZF_FYVE"/>
    <property type="match status" value="1"/>
</dbReference>
<dbReference type="InterPro" id="IPR002014">
    <property type="entry name" value="VHS_dom"/>
</dbReference>
<feature type="region of interest" description="Disordered" evidence="11">
    <location>
        <begin position="592"/>
        <end position="695"/>
    </location>
</feature>
<evidence type="ECO:0000259" key="13">
    <source>
        <dbReference type="PROSITE" id="PS50179"/>
    </source>
</evidence>
<feature type="compositionally biased region" description="Basic and acidic residues" evidence="11">
    <location>
        <begin position="278"/>
        <end position="291"/>
    </location>
</feature>
<name>A0AAI9SXN3_9ASCO</name>
<feature type="region of interest" description="Disordered" evidence="11">
    <location>
        <begin position="349"/>
        <end position="368"/>
    </location>
</feature>
<gene>
    <name evidence="14" type="ORF">KGF56_002539</name>
</gene>
<keyword evidence="9" id="KW-0472">Membrane</keyword>
<comment type="subcellular location">
    <subcellularLocation>
        <location evidence="1">Endosome membrane</location>
        <topology evidence="1">Peripheral membrane protein</topology>
        <orientation evidence="1">Cytoplasmic side</orientation>
    </subcellularLocation>
</comment>
<feature type="compositionally biased region" description="Acidic residues" evidence="11">
    <location>
        <begin position="319"/>
        <end position="329"/>
    </location>
</feature>
<evidence type="ECO:0000256" key="10">
    <source>
        <dbReference type="PROSITE-ProRule" id="PRU00091"/>
    </source>
</evidence>
<feature type="compositionally biased region" description="Acidic residues" evidence="11">
    <location>
        <begin position="608"/>
        <end position="624"/>
    </location>
</feature>
<evidence type="ECO:0000256" key="1">
    <source>
        <dbReference type="ARBA" id="ARBA00004125"/>
    </source>
</evidence>
<dbReference type="Pfam" id="PF02809">
    <property type="entry name" value="UIM"/>
    <property type="match status" value="2"/>
</dbReference>
<protein>
    <recommendedName>
        <fullName evidence="3">Vacuolar protein sorting-associated protein 27</fullName>
    </recommendedName>
</protein>
<dbReference type="Gene3D" id="3.30.40.10">
    <property type="entry name" value="Zinc/RING finger domain, C3HC4 (zinc finger)"/>
    <property type="match status" value="1"/>
</dbReference>
<feature type="region of interest" description="Disordered" evidence="11">
    <location>
        <begin position="250"/>
        <end position="331"/>
    </location>
</feature>
<keyword evidence="15" id="KW-1185">Reference proteome</keyword>
<dbReference type="GO" id="GO:0010008">
    <property type="term" value="C:endosome membrane"/>
    <property type="evidence" value="ECO:0007669"/>
    <property type="project" value="UniProtKB-SubCell"/>
</dbReference>
<dbReference type="GeneID" id="73380156"/>
<feature type="domain" description="VHS" evidence="13">
    <location>
        <begin position="24"/>
        <end position="167"/>
    </location>
</feature>
<dbReference type="Pfam" id="PF21356">
    <property type="entry name" value="Vps27_GAT-like"/>
    <property type="match status" value="1"/>
</dbReference>
<dbReference type="InterPro" id="IPR011011">
    <property type="entry name" value="Znf_FYVE_PHD"/>
</dbReference>
<dbReference type="GO" id="GO:0006623">
    <property type="term" value="P:protein targeting to vacuole"/>
    <property type="evidence" value="ECO:0007669"/>
    <property type="project" value="TreeGrafter"/>
</dbReference>
<dbReference type="GO" id="GO:0033565">
    <property type="term" value="C:ESCRT-0 complex"/>
    <property type="evidence" value="ECO:0007669"/>
    <property type="project" value="TreeGrafter"/>
</dbReference>
<evidence type="ECO:0000256" key="6">
    <source>
        <dbReference type="ARBA" id="ARBA00022753"/>
    </source>
</evidence>
<dbReference type="PANTHER" id="PTHR47794">
    <property type="entry name" value="VACUOLAR PROTEIN SORTING-ASSOCIATED PROTEIN 27"/>
    <property type="match status" value="1"/>
</dbReference>
<dbReference type="PROSITE" id="PS50179">
    <property type="entry name" value="VHS"/>
    <property type="match status" value="1"/>
</dbReference>
<dbReference type="SUPFAM" id="SSF48464">
    <property type="entry name" value="ENTH/VHS domain"/>
    <property type="match status" value="1"/>
</dbReference>
<comment type="caution">
    <text evidence="14">The sequence shown here is derived from an EMBL/GenBank/DDBJ whole genome shotgun (WGS) entry which is preliminary data.</text>
</comment>
<dbReference type="InterPro" id="IPR049425">
    <property type="entry name" value="Vps27_GAT-like"/>
</dbReference>
<feature type="domain" description="FYVE-type" evidence="12">
    <location>
        <begin position="190"/>
        <end position="250"/>
    </location>
</feature>
<sequence>MTWFGSSTSAQQLELDNKIADATSESIPNGDLDLRVALDVTDFIRSRKLPAQACMRSLKKRLNLVYSNPNLITSTLKLVDLCVKNCGFPFLVEISSREFMDYFVNFIFKVHYNTKDSIIKYDEAKLKVGELILSLIKQWKVFFQNQLQLNYVEKKYQELVNEGFEFPSVPDEHRGGDSSKFIDSEVPPDWIDSDSCMICYTPFSMLNRKHHCRACGGVYCQQHSGNNTQLVNLGIMEPVRVCDNCYAKQKHKGGDNFSSNATAHARKSKTAADEEDEQLKRAIELSLRDTGIDAQPPVSRSELSRIARNEEEGRKKEENNEEEEEEEDADMKAAIAASLKEYESFNPRKLESEPIENPFQEEVSQESESDLYNIDFVPITSNNRQNVNTRYAQVYNPPPQHPETSASRSGYNQNIDSQSAIQIQTQTQTPLSPPPAQQDLSQAEEEQINLFITLMNNLRSDPKKRANIMYDENLNELHSQIIRLKPKVNKSLRQAMDKYSAFLEMSNKLSTITRLYDQFWEQKLNMGMQATGFGLQNTSYPAYPEIPYTSTNTGAPASAAPAPAFIPTDPTHLAQNYRPSLEENSEFENYNLQSNNSRQAINVPTEPNYEEQEEEEEEEDEDNEEGGRGGGGGRGRGREERDQEEEAVPRQRHSIYPANENLPESSESDNERNGQSSDYVTVSLPHFPPPEDLNNELPVQSFIRHASSKLSPHAYEEASMKYPALETVENEFGRNKSEPDPNYGQEKQKTFGDLPQLPSNLPAFNESQQSKKQYEPEPLIDL</sequence>
<dbReference type="GO" id="GO:0008270">
    <property type="term" value="F:zinc ion binding"/>
    <property type="evidence" value="ECO:0007669"/>
    <property type="project" value="UniProtKB-KW"/>
</dbReference>
<evidence type="ECO:0000256" key="8">
    <source>
        <dbReference type="ARBA" id="ARBA00022833"/>
    </source>
</evidence>
<dbReference type="Gene3D" id="6.10.140.100">
    <property type="match status" value="1"/>
</dbReference>
<dbReference type="SMART" id="SM00726">
    <property type="entry name" value="UIM"/>
    <property type="match status" value="2"/>
</dbReference>
<dbReference type="Pfam" id="PF00790">
    <property type="entry name" value="VHS"/>
    <property type="match status" value="1"/>
</dbReference>
<dbReference type="InterPro" id="IPR008942">
    <property type="entry name" value="ENTH_VHS"/>
</dbReference>
<evidence type="ECO:0000259" key="12">
    <source>
        <dbReference type="PROSITE" id="PS50178"/>
    </source>
</evidence>
<evidence type="ECO:0000256" key="5">
    <source>
        <dbReference type="ARBA" id="ARBA00022737"/>
    </source>
</evidence>
<dbReference type="InterPro" id="IPR000306">
    <property type="entry name" value="Znf_FYVE"/>
</dbReference>